<evidence type="ECO:0000256" key="1">
    <source>
        <dbReference type="ARBA" id="ARBA00004429"/>
    </source>
</evidence>
<reference evidence="10" key="1">
    <citation type="submission" date="2016-10" db="EMBL/GenBank/DDBJ databases">
        <authorList>
            <person name="Varghese N."/>
            <person name="Submissions S."/>
        </authorList>
    </citation>
    <scope>NUCLEOTIDE SEQUENCE [LARGE SCALE GENOMIC DNA]</scope>
    <source>
        <strain evidence="10">LMG 26383,CCUG 61248,R- 45681</strain>
    </source>
</reference>
<gene>
    <name evidence="9" type="ORF">SAMN04515666_12011</name>
</gene>
<dbReference type="OrthoDB" id="9783448at2"/>
<comment type="similarity">
    <text evidence="7">Belongs to the TRAP transporter large permease family.</text>
</comment>
<comment type="subcellular location">
    <subcellularLocation>
        <location evidence="1 7">Cell inner membrane</location>
        <topology evidence="1 7">Multi-pass membrane protein</topology>
    </subcellularLocation>
</comment>
<keyword evidence="7" id="KW-0813">Transport</keyword>
<evidence type="ECO:0000313" key="10">
    <source>
        <dbReference type="Proteomes" id="UP000199664"/>
    </source>
</evidence>
<feature type="transmembrane region" description="Helical" evidence="7">
    <location>
        <begin position="278"/>
        <end position="300"/>
    </location>
</feature>
<dbReference type="InterPro" id="IPR004681">
    <property type="entry name" value="TRAP_DctM"/>
</dbReference>
<dbReference type="RefSeq" id="WP_091843640.1">
    <property type="nucleotide sequence ID" value="NZ_FOAN01000020.1"/>
</dbReference>
<dbReference type="STRING" id="1036779.SAMN04515666_12011"/>
<dbReference type="Proteomes" id="UP000199664">
    <property type="component" value="Unassembled WGS sequence"/>
</dbReference>
<dbReference type="NCBIfam" id="TIGR00786">
    <property type="entry name" value="dctM"/>
    <property type="match status" value="1"/>
</dbReference>
<organism evidence="9 10">
    <name type="scientific">Bosea lupini</name>
    <dbReference type="NCBI Taxonomy" id="1036779"/>
    <lineage>
        <taxon>Bacteria</taxon>
        <taxon>Pseudomonadati</taxon>
        <taxon>Pseudomonadota</taxon>
        <taxon>Alphaproteobacteria</taxon>
        <taxon>Hyphomicrobiales</taxon>
        <taxon>Boseaceae</taxon>
        <taxon>Bosea</taxon>
    </lineage>
</organism>
<comment type="function">
    <text evidence="7">Part of the tripartite ATP-independent periplasmic (TRAP) transport system.</text>
</comment>
<evidence type="ECO:0000256" key="4">
    <source>
        <dbReference type="ARBA" id="ARBA00022692"/>
    </source>
</evidence>
<feature type="transmembrane region" description="Helical" evidence="7">
    <location>
        <begin position="220"/>
        <end position="242"/>
    </location>
</feature>
<evidence type="ECO:0000259" key="8">
    <source>
        <dbReference type="Pfam" id="PF06808"/>
    </source>
</evidence>
<dbReference type="GO" id="GO:0022857">
    <property type="term" value="F:transmembrane transporter activity"/>
    <property type="evidence" value="ECO:0007669"/>
    <property type="project" value="UniProtKB-UniRule"/>
</dbReference>
<dbReference type="Pfam" id="PF06808">
    <property type="entry name" value="DctM"/>
    <property type="match status" value="1"/>
</dbReference>
<dbReference type="InterPro" id="IPR010656">
    <property type="entry name" value="DctM"/>
</dbReference>
<feature type="transmembrane region" description="Helical" evidence="7">
    <location>
        <begin position="59"/>
        <end position="79"/>
    </location>
</feature>
<feature type="transmembrane region" description="Helical" evidence="7">
    <location>
        <begin position="362"/>
        <end position="387"/>
    </location>
</feature>
<dbReference type="AlphaFoldDB" id="A0A1H8AMM2"/>
<dbReference type="GO" id="GO:0005886">
    <property type="term" value="C:plasma membrane"/>
    <property type="evidence" value="ECO:0007669"/>
    <property type="project" value="UniProtKB-SubCell"/>
</dbReference>
<feature type="transmembrane region" description="Helical" evidence="7">
    <location>
        <begin position="140"/>
        <end position="168"/>
    </location>
</feature>
<evidence type="ECO:0000256" key="2">
    <source>
        <dbReference type="ARBA" id="ARBA00022475"/>
    </source>
</evidence>
<evidence type="ECO:0000256" key="7">
    <source>
        <dbReference type="RuleBase" id="RU369079"/>
    </source>
</evidence>
<dbReference type="PANTHER" id="PTHR33362:SF5">
    <property type="entry name" value="C4-DICARBOXYLATE TRAP TRANSPORTER LARGE PERMEASE PROTEIN DCTM"/>
    <property type="match status" value="1"/>
</dbReference>
<feature type="transmembrane region" description="Helical" evidence="7">
    <location>
        <begin position="312"/>
        <end position="333"/>
    </location>
</feature>
<accession>A0A1H8AMM2</accession>
<feature type="transmembrane region" description="Helical" evidence="7">
    <location>
        <begin position="248"/>
        <end position="266"/>
    </location>
</feature>
<keyword evidence="10" id="KW-1185">Reference proteome</keyword>
<feature type="transmembrane region" description="Helical" evidence="7">
    <location>
        <begin position="340"/>
        <end position="356"/>
    </location>
</feature>
<keyword evidence="5 7" id="KW-1133">Transmembrane helix</keyword>
<protein>
    <recommendedName>
        <fullName evidence="7">TRAP transporter large permease protein</fullName>
    </recommendedName>
</protein>
<feature type="transmembrane region" description="Helical" evidence="7">
    <location>
        <begin position="6"/>
        <end position="39"/>
    </location>
</feature>
<sequence length="435" mass="45249">MSATSIGLIGMATLVGMILARIPVGVALGLTGFVGYAAIDGFAKARLVFGAVPLELSSAYALSVLPLFTLMGALATMAGLSGDLFRASNAIFAGMRGSLAMAAVGASAAFGAVCGSSLATAATMSRISIPQMLKAGYSPALAAGVVAAGGTLGILIPPSLILMIYGIIAQLSIIKLFAAALIPGLVLTGLYLLTVWLWVRLRPEAAPKLPSEGKAQAFRLVLNIWDVAALFLVTFGGIYLGWFSPTEAAAVGAFGALLLGLLRRGFARGDVTTAFTETTRITANLVLIVLGSTIFSYFVVQTGMAQSVVKSIAALGLSPLAVMLLLIGFYIFLGCFLEGIGMVLVTVPVLLPLVISTGYDPIWFGVLLVIVVEIGLIHPPVGMNLFVIRTQAPEISLGAMYRGVLPFLVAPFLLIAMLLGWPELALWLPRSMSLN</sequence>
<feature type="transmembrane region" description="Helical" evidence="7">
    <location>
        <begin position="99"/>
        <end position="119"/>
    </location>
</feature>
<dbReference type="PANTHER" id="PTHR33362">
    <property type="entry name" value="SIALIC ACID TRAP TRANSPORTER PERMEASE PROTEIN SIAT-RELATED"/>
    <property type="match status" value="1"/>
</dbReference>
<keyword evidence="6 7" id="KW-0472">Membrane</keyword>
<name>A0A1H8AMM2_9HYPH</name>
<keyword evidence="4 7" id="KW-0812">Transmembrane</keyword>
<evidence type="ECO:0000256" key="6">
    <source>
        <dbReference type="ARBA" id="ARBA00023136"/>
    </source>
</evidence>
<dbReference type="EMBL" id="FOAN01000020">
    <property type="protein sequence ID" value="SEM71098.1"/>
    <property type="molecule type" value="Genomic_DNA"/>
</dbReference>
<evidence type="ECO:0000313" key="9">
    <source>
        <dbReference type="EMBL" id="SEM71098.1"/>
    </source>
</evidence>
<feature type="domain" description="TRAP C4-dicarboxylate transport system permease DctM subunit" evidence="8">
    <location>
        <begin position="13"/>
        <end position="420"/>
    </location>
</feature>
<feature type="transmembrane region" description="Helical" evidence="7">
    <location>
        <begin position="174"/>
        <end position="199"/>
    </location>
</feature>
<evidence type="ECO:0000256" key="3">
    <source>
        <dbReference type="ARBA" id="ARBA00022519"/>
    </source>
</evidence>
<evidence type="ECO:0000256" key="5">
    <source>
        <dbReference type="ARBA" id="ARBA00022989"/>
    </source>
</evidence>
<proteinExistence type="inferred from homology"/>
<dbReference type="PIRSF" id="PIRSF006066">
    <property type="entry name" value="HI0050"/>
    <property type="match status" value="1"/>
</dbReference>
<keyword evidence="2" id="KW-1003">Cell membrane</keyword>
<keyword evidence="3 7" id="KW-0997">Cell inner membrane</keyword>
<feature type="transmembrane region" description="Helical" evidence="7">
    <location>
        <begin position="399"/>
        <end position="421"/>
    </location>
</feature>
<comment type="subunit">
    <text evidence="7">The complex comprises the extracytoplasmic solute receptor protein and the two transmembrane proteins.</text>
</comment>